<protein>
    <recommendedName>
        <fullName evidence="3">Patatin-like phospholipase family protein</fullName>
    </recommendedName>
</protein>
<dbReference type="Proteomes" id="UP001156706">
    <property type="component" value="Unassembled WGS sequence"/>
</dbReference>
<organism evidence="1 2">
    <name type="scientific">Chitinimonas prasina</name>
    <dbReference type="NCBI Taxonomy" id="1434937"/>
    <lineage>
        <taxon>Bacteria</taxon>
        <taxon>Pseudomonadati</taxon>
        <taxon>Pseudomonadota</taxon>
        <taxon>Betaproteobacteria</taxon>
        <taxon>Neisseriales</taxon>
        <taxon>Chitinibacteraceae</taxon>
        <taxon>Chitinimonas</taxon>
    </lineage>
</organism>
<accession>A0ABQ5YKL8</accession>
<dbReference type="InterPro" id="IPR016035">
    <property type="entry name" value="Acyl_Trfase/lysoPLipase"/>
</dbReference>
<proteinExistence type="predicted"/>
<reference evidence="2" key="1">
    <citation type="journal article" date="2019" name="Int. J. Syst. Evol. Microbiol.">
        <title>The Global Catalogue of Microorganisms (GCM) 10K type strain sequencing project: providing services to taxonomists for standard genome sequencing and annotation.</title>
        <authorList>
            <consortium name="The Broad Institute Genomics Platform"/>
            <consortium name="The Broad Institute Genome Sequencing Center for Infectious Disease"/>
            <person name="Wu L."/>
            <person name="Ma J."/>
        </authorList>
    </citation>
    <scope>NUCLEOTIDE SEQUENCE [LARGE SCALE GENOMIC DNA]</scope>
    <source>
        <strain evidence="2">NBRC 110044</strain>
    </source>
</reference>
<gene>
    <name evidence="1" type="ORF">GCM10007907_22740</name>
</gene>
<keyword evidence="2" id="KW-1185">Reference proteome</keyword>
<sequence>MSLSPAIHIQHSAPLVWRAGHRALQHIRQRGLAPADIGLLPGAAGGPKALALTGLDQALFGDWLARSPRQRQLIGSSIGAWRFVCAMQDDPARALGRLAERYTEETYAKGVTASQVGTALRCMLVDLFQGDPASLLHHPSYSLTLTTVKARGLLASEHGPTQLAGVLAVATANLLSRKLYAKGWDRVWFADPRHPAPPLAGDFPTHIAPLKADNLLDALHATAAIPLVVAGVNNPNHAPAGRYRDGGLIDYHLDLPYTQLSDLVLYPHFYPHIVPGWFDKNLPWRRPLPQRLDNVVLVAPSPDWVARLPHGKIPDRNDFRDFDDSTRQKYWRQVRAETVRLGDAFLAEVEREDLVSRVVPF</sequence>
<dbReference type="RefSeq" id="WP_284196585.1">
    <property type="nucleotide sequence ID" value="NZ_BSOG01000002.1"/>
</dbReference>
<evidence type="ECO:0000313" key="2">
    <source>
        <dbReference type="Proteomes" id="UP001156706"/>
    </source>
</evidence>
<dbReference type="EMBL" id="BSOG01000002">
    <property type="protein sequence ID" value="GLR13484.1"/>
    <property type="molecule type" value="Genomic_DNA"/>
</dbReference>
<evidence type="ECO:0000313" key="1">
    <source>
        <dbReference type="EMBL" id="GLR13484.1"/>
    </source>
</evidence>
<evidence type="ECO:0008006" key="3">
    <source>
        <dbReference type="Google" id="ProtNLM"/>
    </source>
</evidence>
<name>A0ABQ5YKL8_9NEIS</name>
<dbReference type="SUPFAM" id="SSF52151">
    <property type="entry name" value="FabD/lysophospholipase-like"/>
    <property type="match status" value="1"/>
</dbReference>
<comment type="caution">
    <text evidence="1">The sequence shown here is derived from an EMBL/GenBank/DDBJ whole genome shotgun (WGS) entry which is preliminary data.</text>
</comment>